<dbReference type="PANTHER" id="PTHR34388:SF1">
    <property type="entry name" value="DNA POLYMERASE III SUBUNIT DELTA"/>
    <property type="match status" value="1"/>
</dbReference>
<protein>
    <recommendedName>
        <fullName evidence="2">DNA polymerase III subunit delta</fullName>
        <ecNumber evidence="1">2.7.7.7</ecNumber>
    </recommendedName>
</protein>
<dbReference type="Proteomes" id="UP000547209">
    <property type="component" value="Unassembled WGS sequence"/>
</dbReference>
<feature type="domain" description="DNA polymerase III delta subunit-like C-terminal" evidence="10">
    <location>
        <begin position="217"/>
        <end position="336"/>
    </location>
</feature>
<dbReference type="GO" id="GO:0009360">
    <property type="term" value="C:DNA polymerase III complex"/>
    <property type="evidence" value="ECO:0007669"/>
    <property type="project" value="InterPro"/>
</dbReference>
<organism evidence="11 12">
    <name type="scientific">Cohnella nanjingensis</name>
    <dbReference type="NCBI Taxonomy" id="1387779"/>
    <lineage>
        <taxon>Bacteria</taxon>
        <taxon>Bacillati</taxon>
        <taxon>Bacillota</taxon>
        <taxon>Bacilli</taxon>
        <taxon>Bacillales</taxon>
        <taxon>Paenibacillaceae</taxon>
        <taxon>Cohnella</taxon>
    </lineage>
</organism>
<evidence type="ECO:0000313" key="11">
    <source>
        <dbReference type="EMBL" id="MBB6673951.1"/>
    </source>
</evidence>
<dbReference type="GO" id="GO:0003887">
    <property type="term" value="F:DNA-directed DNA polymerase activity"/>
    <property type="evidence" value="ECO:0007669"/>
    <property type="project" value="UniProtKB-KW"/>
</dbReference>
<dbReference type="EC" id="2.7.7.7" evidence="1"/>
<dbReference type="InterPro" id="IPR008921">
    <property type="entry name" value="DNA_pol3_clamp-load_cplx_C"/>
</dbReference>
<keyword evidence="5" id="KW-0235">DNA replication</keyword>
<comment type="caution">
    <text evidence="11">The sequence shown here is derived from an EMBL/GenBank/DDBJ whole genome shotgun (WGS) entry which is preliminary data.</text>
</comment>
<evidence type="ECO:0000259" key="9">
    <source>
        <dbReference type="Pfam" id="PF06144"/>
    </source>
</evidence>
<dbReference type="Pfam" id="PF21694">
    <property type="entry name" value="DNA_pol3_delta_C"/>
    <property type="match status" value="1"/>
</dbReference>
<evidence type="ECO:0000256" key="2">
    <source>
        <dbReference type="ARBA" id="ARBA00017703"/>
    </source>
</evidence>
<evidence type="ECO:0000256" key="4">
    <source>
        <dbReference type="ARBA" id="ARBA00022695"/>
    </source>
</evidence>
<dbReference type="SUPFAM" id="SSF48019">
    <property type="entry name" value="post-AAA+ oligomerization domain-like"/>
    <property type="match status" value="1"/>
</dbReference>
<dbReference type="Gene3D" id="1.20.272.10">
    <property type="match status" value="1"/>
</dbReference>
<dbReference type="AlphaFoldDB" id="A0A7X0RWV6"/>
<evidence type="ECO:0000256" key="6">
    <source>
        <dbReference type="ARBA" id="ARBA00022932"/>
    </source>
</evidence>
<dbReference type="GO" id="GO:0006261">
    <property type="term" value="P:DNA-templated DNA replication"/>
    <property type="evidence" value="ECO:0007669"/>
    <property type="project" value="TreeGrafter"/>
</dbReference>
<evidence type="ECO:0000256" key="5">
    <source>
        <dbReference type="ARBA" id="ARBA00022705"/>
    </source>
</evidence>
<evidence type="ECO:0000256" key="1">
    <source>
        <dbReference type="ARBA" id="ARBA00012417"/>
    </source>
</evidence>
<keyword evidence="12" id="KW-1185">Reference proteome</keyword>
<dbReference type="NCBIfam" id="TIGR01128">
    <property type="entry name" value="holA"/>
    <property type="match status" value="1"/>
</dbReference>
<dbReference type="SUPFAM" id="SSF52540">
    <property type="entry name" value="P-loop containing nucleoside triphosphate hydrolases"/>
    <property type="match status" value="1"/>
</dbReference>
<keyword evidence="6" id="KW-0239">DNA-directed DNA polymerase</keyword>
<evidence type="ECO:0000256" key="8">
    <source>
        <dbReference type="ARBA" id="ARBA00049244"/>
    </source>
</evidence>
<dbReference type="GO" id="GO:0003677">
    <property type="term" value="F:DNA binding"/>
    <property type="evidence" value="ECO:0007669"/>
    <property type="project" value="InterPro"/>
</dbReference>
<accession>A0A7X0RWV6</accession>
<dbReference type="Pfam" id="PF06144">
    <property type="entry name" value="DNA_pol3_delta"/>
    <property type="match status" value="1"/>
</dbReference>
<dbReference type="InterPro" id="IPR010372">
    <property type="entry name" value="DNA_pol3_delta_N"/>
</dbReference>
<comment type="catalytic activity">
    <reaction evidence="8">
        <text>DNA(n) + a 2'-deoxyribonucleoside 5'-triphosphate = DNA(n+1) + diphosphate</text>
        <dbReference type="Rhea" id="RHEA:22508"/>
        <dbReference type="Rhea" id="RHEA-COMP:17339"/>
        <dbReference type="Rhea" id="RHEA-COMP:17340"/>
        <dbReference type="ChEBI" id="CHEBI:33019"/>
        <dbReference type="ChEBI" id="CHEBI:61560"/>
        <dbReference type="ChEBI" id="CHEBI:173112"/>
        <dbReference type="EC" id="2.7.7.7"/>
    </reaction>
</comment>
<evidence type="ECO:0000256" key="7">
    <source>
        <dbReference type="ARBA" id="ARBA00034754"/>
    </source>
</evidence>
<reference evidence="11 12" key="1">
    <citation type="submission" date="2020-08" db="EMBL/GenBank/DDBJ databases">
        <title>Cohnella phylogeny.</title>
        <authorList>
            <person name="Dunlap C."/>
        </authorList>
    </citation>
    <scope>NUCLEOTIDE SEQUENCE [LARGE SCALE GENOMIC DNA]</scope>
    <source>
        <strain evidence="11 12">DSM 28246</strain>
    </source>
</reference>
<dbReference type="InterPro" id="IPR027417">
    <property type="entry name" value="P-loop_NTPase"/>
</dbReference>
<name>A0A7X0RWV6_9BACL</name>
<dbReference type="Gene3D" id="1.10.8.60">
    <property type="match status" value="1"/>
</dbReference>
<dbReference type="InterPro" id="IPR048466">
    <property type="entry name" value="DNA_pol3_delta-like_C"/>
</dbReference>
<dbReference type="RefSeq" id="WP_185671798.1">
    <property type="nucleotide sequence ID" value="NZ_JACJVP010000042.1"/>
</dbReference>
<feature type="domain" description="DNA polymerase III delta N-terminal" evidence="9">
    <location>
        <begin position="19"/>
        <end position="143"/>
    </location>
</feature>
<dbReference type="PANTHER" id="PTHR34388">
    <property type="entry name" value="DNA POLYMERASE III SUBUNIT DELTA"/>
    <property type="match status" value="1"/>
</dbReference>
<evidence type="ECO:0000259" key="10">
    <source>
        <dbReference type="Pfam" id="PF21694"/>
    </source>
</evidence>
<gene>
    <name evidence="11" type="primary">holA</name>
    <name evidence="11" type="ORF">H7C19_25025</name>
</gene>
<dbReference type="InterPro" id="IPR005790">
    <property type="entry name" value="DNA_polIII_delta"/>
</dbReference>
<evidence type="ECO:0000256" key="3">
    <source>
        <dbReference type="ARBA" id="ARBA00022679"/>
    </source>
</evidence>
<dbReference type="Gene3D" id="3.40.50.300">
    <property type="entry name" value="P-loop containing nucleotide triphosphate hydrolases"/>
    <property type="match status" value="1"/>
</dbReference>
<proteinExistence type="inferred from homology"/>
<keyword evidence="3 11" id="KW-0808">Transferase</keyword>
<comment type="similarity">
    <text evidence="7">Belongs to the DNA polymerase HolA subunit family.</text>
</comment>
<sequence>MDARQAFKELRDGQVRPLYVCCGTETYRMNDFTERLVGRLTEPEHRDMAVVRFDTAEHPLDAILEEAQTLPFLVPNKLILVRDNVVFGSGRESAKVEHRTDKLLEYFRQPMESTVLVFLVASEKLDERKKLTKRAKEDGFVVTFAPLQPDELVQWVCGRASKQGRTLEPQAAEELLRRVGTEMGALAAETDKLCLHAGEKGTVTAAAVAELVTASTEQSVFKLTEEIASLRTDRAVALYYDLLKQREEPIKLASLLVRQFRNMLFVKELGKTGYSPQQMAGQLGLHPYAVKITADQARGFSTERLTALLDRLAELDYAMKSGRVDKTLGLELFLLRTGSEGGA</sequence>
<keyword evidence="4 11" id="KW-0548">Nucleotidyltransferase</keyword>
<dbReference type="EMBL" id="JACJVP010000042">
    <property type="protein sequence ID" value="MBB6673951.1"/>
    <property type="molecule type" value="Genomic_DNA"/>
</dbReference>
<evidence type="ECO:0000313" key="12">
    <source>
        <dbReference type="Proteomes" id="UP000547209"/>
    </source>
</evidence>